<feature type="non-terminal residue" evidence="1">
    <location>
        <position position="230"/>
    </location>
</feature>
<proteinExistence type="predicted"/>
<name>X0XQT1_9ZZZZ</name>
<comment type="caution">
    <text evidence="1">The sequence shown here is derived from an EMBL/GenBank/DDBJ whole genome shotgun (WGS) entry which is preliminary data.</text>
</comment>
<sequence>VSFQIVAIYNSTLCAFMINNATINGSKILIEVDSLESSEGEVNLTARTAYTTLKNLSVGKYSLEVREKSLGAILENTSFLIKLYGLFIDEDNLTATLGTFKGGIENDTLYLMPFPTVQVTPPGIFEHTNFWASSTEHFYLAFKFTNNESLKDQMIFSLLSWDENITISPKNCSMGTLNSTSPKLCILEVNNTNLTHGVYNLTYSLSYLDGVTPRLIAGTMPMGVYEISQS</sequence>
<evidence type="ECO:0000313" key="1">
    <source>
        <dbReference type="EMBL" id="GAG45615.1"/>
    </source>
</evidence>
<accession>X0XQT1</accession>
<protein>
    <submittedName>
        <fullName evidence="1">Uncharacterized protein</fullName>
    </submittedName>
</protein>
<dbReference type="AlphaFoldDB" id="X0XQT1"/>
<dbReference type="EMBL" id="BARS01052778">
    <property type="protein sequence ID" value="GAG45615.1"/>
    <property type="molecule type" value="Genomic_DNA"/>
</dbReference>
<organism evidence="1">
    <name type="scientific">marine sediment metagenome</name>
    <dbReference type="NCBI Taxonomy" id="412755"/>
    <lineage>
        <taxon>unclassified sequences</taxon>
        <taxon>metagenomes</taxon>
        <taxon>ecological metagenomes</taxon>
    </lineage>
</organism>
<feature type="non-terminal residue" evidence="1">
    <location>
        <position position="1"/>
    </location>
</feature>
<reference evidence="1" key="1">
    <citation type="journal article" date="2014" name="Front. Microbiol.">
        <title>High frequency of phylogenetically diverse reductive dehalogenase-homologous genes in deep subseafloor sedimentary metagenomes.</title>
        <authorList>
            <person name="Kawai M."/>
            <person name="Futagami T."/>
            <person name="Toyoda A."/>
            <person name="Takaki Y."/>
            <person name="Nishi S."/>
            <person name="Hori S."/>
            <person name="Arai W."/>
            <person name="Tsubouchi T."/>
            <person name="Morono Y."/>
            <person name="Uchiyama I."/>
            <person name="Ito T."/>
            <person name="Fujiyama A."/>
            <person name="Inagaki F."/>
            <person name="Takami H."/>
        </authorList>
    </citation>
    <scope>NUCLEOTIDE SEQUENCE</scope>
    <source>
        <strain evidence="1">Expedition CK06-06</strain>
    </source>
</reference>
<gene>
    <name evidence="1" type="ORF">S01H1_78420</name>
</gene>